<dbReference type="RefSeq" id="XP_013893846.1">
    <property type="nucleotide sequence ID" value="XM_014038392.1"/>
</dbReference>
<feature type="non-terminal residue" evidence="2">
    <location>
        <position position="75"/>
    </location>
</feature>
<gene>
    <name evidence="2" type="ORF">MNEG_13137</name>
</gene>
<feature type="compositionally biased region" description="Low complexity" evidence="1">
    <location>
        <begin position="15"/>
        <end position="51"/>
    </location>
</feature>
<dbReference type="KEGG" id="mng:MNEG_13137"/>
<dbReference type="EMBL" id="KK103865">
    <property type="protein sequence ID" value="KIY94826.1"/>
    <property type="molecule type" value="Genomic_DNA"/>
</dbReference>
<protein>
    <submittedName>
        <fullName evidence="2">Uncharacterized protein</fullName>
    </submittedName>
</protein>
<evidence type="ECO:0000256" key="1">
    <source>
        <dbReference type="SAM" id="MobiDB-lite"/>
    </source>
</evidence>
<proteinExistence type="predicted"/>
<reference evidence="2 3" key="1">
    <citation type="journal article" date="2013" name="BMC Genomics">
        <title>Reconstruction of the lipid metabolism for the microalga Monoraphidium neglectum from its genome sequence reveals characteristics suitable for biofuel production.</title>
        <authorList>
            <person name="Bogen C."/>
            <person name="Al-Dilaimi A."/>
            <person name="Albersmeier A."/>
            <person name="Wichmann J."/>
            <person name="Grundmann M."/>
            <person name="Rupp O."/>
            <person name="Lauersen K.J."/>
            <person name="Blifernez-Klassen O."/>
            <person name="Kalinowski J."/>
            <person name="Goesmann A."/>
            <person name="Mussgnug J.H."/>
            <person name="Kruse O."/>
        </authorList>
    </citation>
    <scope>NUCLEOTIDE SEQUENCE [LARGE SCALE GENOMIC DNA]</scope>
    <source>
        <strain evidence="2 3">SAG 48.87</strain>
    </source>
</reference>
<dbReference type="Proteomes" id="UP000054498">
    <property type="component" value="Unassembled WGS sequence"/>
</dbReference>
<evidence type="ECO:0000313" key="3">
    <source>
        <dbReference type="Proteomes" id="UP000054498"/>
    </source>
</evidence>
<dbReference type="GeneID" id="25730569"/>
<organism evidence="2 3">
    <name type="scientific">Monoraphidium neglectum</name>
    <dbReference type="NCBI Taxonomy" id="145388"/>
    <lineage>
        <taxon>Eukaryota</taxon>
        <taxon>Viridiplantae</taxon>
        <taxon>Chlorophyta</taxon>
        <taxon>core chlorophytes</taxon>
        <taxon>Chlorophyceae</taxon>
        <taxon>CS clade</taxon>
        <taxon>Sphaeropleales</taxon>
        <taxon>Selenastraceae</taxon>
        <taxon>Monoraphidium</taxon>
    </lineage>
</organism>
<name>A0A0D2LZP6_9CHLO</name>
<dbReference type="AlphaFoldDB" id="A0A0D2LZP6"/>
<keyword evidence="3" id="KW-1185">Reference proteome</keyword>
<sequence>MASTGEHLRARAAHVEAPAAPEAAAEGDEGASAAPAAAAAAAPTAAGAPSATRDEETILVGEISVAKKIISALKK</sequence>
<feature type="region of interest" description="Disordered" evidence="1">
    <location>
        <begin position="1"/>
        <end position="55"/>
    </location>
</feature>
<accession>A0A0D2LZP6</accession>
<evidence type="ECO:0000313" key="2">
    <source>
        <dbReference type="EMBL" id="KIY94826.1"/>
    </source>
</evidence>